<feature type="domain" description="DUF4371" evidence="2">
    <location>
        <begin position="1"/>
        <end position="198"/>
    </location>
</feature>
<gene>
    <name evidence="3" type="ORF">LITE_LOCUS7077</name>
</gene>
<dbReference type="GO" id="GO:0046983">
    <property type="term" value="F:protein dimerization activity"/>
    <property type="evidence" value="ECO:0007669"/>
    <property type="project" value="InterPro"/>
</dbReference>
<dbReference type="InterPro" id="IPR055298">
    <property type="entry name" value="AtLOH3-like"/>
</dbReference>
<evidence type="ECO:0000313" key="4">
    <source>
        <dbReference type="Proteomes" id="UP001154282"/>
    </source>
</evidence>
<dbReference type="PANTHER" id="PTHR11697">
    <property type="entry name" value="GENERAL TRANSCRIPTION FACTOR 2-RELATED ZINC FINGER PROTEIN"/>
    <property type="match status" value="1"/>
</dbReference>
<reference evidence="3" key="1">
    <citation type="submission" date="2022-08" db="EMBL/GenBank/DDBJ databases">
        <authorList>
            <person name="Gutierrez-Valencia J."/>
        </authorList>
    </citation>
    <scope>NUCLEOTIDE SEQUENCE</scope>
</reference>
<accession>A0AAV0I0X4</accession>
<organism evidence="3 4">
    <name type="scientific">Linum tenue</name>
    <dbReference type="NCBI Taxonomy" id="586396"/>
    <lineage>
        <taxon>Eukaryota</taxon>
        <taxon>Viridiplantae</taxon>
        <taxon>Streptophyta</taxon>
        <taxon>Embryophyta</taxon>
        <taxon>Tracheophyta</taxon>
        <taxon>Spermatophyta</taxon>
        <taxon>Magnoliopsida</taxon>
        <taxon>eudicotyledons</taxon>
        <taxon>Gunneridae</taxon>
        <taxon>Pentapetalae</taxon>
        <taxon>rosids</taxon>
        <taxon>fabids</taxon>
        <taxon>Malpighiales</taxon>
        <taxon>Linaceae</taxon>
        <taxon>Linum</taxon>
    </lineage>
</organism>
<dbReference type="AlphaFoldDB" id="A0AAV0I0X4"/>
<evidence type="ECO:0000259" key="1">
    <source>
        <dbReference type="Pfam" id="PF05699"/>
    </source>
</evidence>
<dbReference type="EMBL" id="CAMGYJ010000003">
    <property type="protein sequence ID" value="CAI0391247.1"/>
    <property type="molecule type" value="Genomic_DNA"/>
</dbReference>
<proteinExistence type="predicted"/>
<dbReference type="InterPro" id="IPR025398">
    <property type="entry name" value="DUF4371"/>
</dbReference>
<dbReference type="InterPro" id="IPR008906">
    <property type="entry name" value="HATC_C_dom"/>
</dbReference>
<name>A0AAV0I0X4_9ROSI</name>
<evidence type="ECO:0008006" key="5">
    <source>
        <dbReference type="Google" id="ProtNLM"/>
    </source>
</evidence>
<dbReference type="InterPro" id="IPR012337">
    <property type="entry name" value="RNaseH-like_sf"/>
</dbReference>
<dbReference type="PANTHER" id="PTHR11697:SF230">
    <property type="entry name" value="ZINC FINGER, MYM DOMAIN CONTAINING 1"/>
    <property type="match status" value="1"/>
</dbReference>
<feature type="domain" description="HAT C-terminal dimerisation" evidence="1">
    <location>
        <begin position="539"/>
        <end position="590"/>
    </location>
</feature>
<dbReference type="Pfam" id="PF14291">
    <property type="entry name" value="DUF4371"/>
    <property type="match status" value="1"/>
</dbReference>
<dbReference type="SUPFAM" id="SSF53098">
    <property type="entry name" value="Ribonuclease H-like"/>
    <property type="match status" value="1"/>
</dbReference>
<protein>
    <recommendedName>
        <fullName evidence="5">Zinc finger MYM-type protein 1-like</fullName>
    </recommendedName>
</protein>
<keyword evidence="4" id="KW-1185">Reference proteome</keyword>
<evidence type="ECO:0000259" key="2">
    <source>
        <dbReference type="Pfam" id="PF14291"/>
    </source>
</evidence>
<evidence type="ECO:0000313" key="3">
    <source>
        <dbReference type="EMBL" id="CAI0391247.1"/>
    </source>
</evidence>
<dbReference type="Pfam" id="PF05699">
    <property type="entry name" value="Dimer_Tnp_hAT"/>
    <property type="match status" value="1"/>
</dbReference>
<sequence>MKQSQSIAAALSKQSDQSKIDYRIRLEASIDCVTFLIRNGMALRGHDESEDSDNRGNFLELLEFHARGREIIQRVVLENAPRNLQLISPDIQKDIVRALAMEITKEILKDLGDGFFAILVDEARDVSIKEQMAVVIRYVDGGGYVVERFLGISHVKDTRALTLKNEVESLLIKHGLSLSRLRGQGYDGASNMSGQLNGLKTLILDENSSAYYVHCFAHQLQLTLVAVAKNHGDISLFFGAVSSLITLVGGSCKRLEFVRNAQLNKVARALSYGELETGRGLNQETSLKRPCDTRWGSHFGTLVNLEFMYSAVIAALDDVQRDGNGEAKGEAIRMLNQLDTFDFAFMLKLMIHVLAITNELSLALQRKDQDIVNAVHLVSVAKYRLQQMRDSRWDSLLASVVSFCVQEGIEVPDMNDQYVPLGRSRRRGQQVSNLHYFQVEVFYTVIDMQLQELNSRFNEANSQLLSCMACLSPYKSFAAFDLEKVIHLASFYPKEFSSRDINFLRLQMDSFIGEVQRDERFKDLKGVDELAIKMVETFKHNQYPLVYLLIKLTLILPVATASVERSFSAMTYIKNKFRNRISDDWLNDCLVGYIEKDVLSSIDPECVVQCFQNMKSRRGSL</sequence>
<comment type="caution">
    <text evidence="3">The sequence shown here is derived from an EMBL/GenBank/DDBJ whole genome shotgun (WGS) entry which is preliminary data.</text>
</comment>
<dbReference type="Proteomes" id="UP001154282">
    <property type="component" value="Unassembled WGS sequence"/>
</dbReference>